<dbReference type="AlphaFoldDB" id="A0A0A9FPH7"/>
<reference evidence="1" key="2">
    <citation type="journal article" date="2015" name="Data Brief">
        <title>Shoot transcriptome of the giant reed, Arundo donax.</title>
        <authorList>
            <person name="Barrero R.A."/>
            <person name="Guerrero F.D."/>
            <person name="Moolhuijzen P."/>
            <person name="Goolsby J.A."/>
            <person name="Tidwell J."/>
            <person name="Bellgard S.E."/>
            <person name="Bellgard M.I."/>
        </authorList>
    </citation>
    <scope>NUCLEOTIDE SEQUENCE</scope>
    <source>
        <tissue evidence="1">Shoot tissue taken approximately 20 cm above the soil surface</tissue>
    </source>
</reference>
<accession>A0A0A9FPH7</accession>
<evidence type="ECO:0000313" key="1">
    <source>
        <dbReference type="EMBL" id="JAE13159.1"/>
    </source>
</evidence>
<name>A0A0A9FPH7_ARUDO</name>
<organism evidence="1">
    <name type="scientific">Arundo donax</name>
    <name type="common">Giant reed</name>
    <name type="synonym">Donax arundinaceus</name>
    <dbReference type="NCBI Taxonomy" id="35708"/>
    <lineage>
        <taxon>Eukaryota</taxon>
        <taxon>Viridiplantae</taxon>
        <taxon>Streptophyta</taxon>
        <taxon>Embryophyta</taxon>
        <taxon>Tracheophyta</taxon>
        <taxon>Spermatophyta</taxon>
        <taxon>Magnoliopsida</taxon>
        <taxon>Liliopsida</taxon>
        <taxon>Poales</taxon>
        <taxon>Poaceae</taxon>
        <taxon>PACMAD clade</taxon>
        <taxon>Arundinoideae</taxon>
        <taxon>Arundineae</taxon>
        <taxon>Arundo</taxon>
    </lineage>
</organism>
<dbReference type="EMBL" id="GBRH01184737">
    <property type="protein sequence ID" value="JAE13159.1"/>
    <property type="molecule type" value="Transcribed_RNA"/>
</dbReference>
<reference evidence="1" key="1">
    <citation type="submission" date="2014-09" db="EMBL/GenBank/DDBJ databases">
        <authorList>
            <person name="Magalhaes I.L.F."/>
            <person name="Oliveira U."/>
            <person name="Santos F.R."/>
            <person name="Vidigal T.H.D.A."/>
            <person name="Brescovit A.D."/>
            <person name="Santos A.J."/>
        </authorList>
    </citation>
    <scope>NUCLEOTIDE SEQUENCE</scope>
    <source>
        <tissue evidence="1">Shoot tissue taken approximately 20 cm above the soil surface</tissue>
    </source>
</reference>
<proteinExistence type="predicted"/>
<sequence length="93" mass="10739">MQNSTEYHSFLDQLHPIFFLDHSHHIERLLHLTKDPLMVMISPHLTTFLAIFGLYQPSENHSPELLALVPQFKTSTGIKAKGRTGRLVHRAKR</sequence>
<protein>
    <submittedName>
        <fullName evidence="1">Uncharacterized protein</fullName>
    </submittedName>
</protein>